<dbReference type="HOGENOM" id="CLU_140149_0_0_6"/>
<dbReference type="OrthoDB" id="1149075at2"/>
<comment type="caution">
    <text evidence="6">The sequence shown here is derived from an EMBL/GenBank/DDBJ whole genome shotgun (WGS) entry which is preliminary data.</text>
</comment>
<keyword evidence="2 4" id="KW-0472">Membrane</keyword>
<dbReference type="eggNOG" id="COG2885">
    <property type="taxonomic scope" value="Bacteria"/>
</dbReference>
<dbReference type="CDD" id="cd07185">
    <property type="entry name" value="OmpA_C-like"/>
    <property type="match status" value="1"/>
</dbReference>
<gene>
    <name evidence="6" type="ORF">F960_00409</name>
</gene>
<dbReference type="PANTHER" id="PTHR30329">
    <property type="entry name" value="STATOR ELEMENT OF FLAGELLAR MOTOR COMPLEX"/>
    <property type="match status" value="1"/>
</dbReference>
<comment type="subcellular location">
    <subcellularLocation>
        <location evidence="1">Cell outer membrane</location>
    </subcellularLocation>
</comment>
<protein>
    <recommendedName>
        <fullName evidence="5">OmpA-like domain-containing protein</fullName>
    </recommendedName>
</protein>
<dbReference type="SUPFAM" id="SSF103088">
    <property type="entry name" value="OmpA-like"/>
    <property type="match status" value="1"/>
</dbReference>
<evidence type="ECO:0000256" key="1">
    <source>
        <dbReference type="ARBA" id="ARBA00004442"/>
    </source>
</evidence>
<dbReference type="PATRIC" id="fig|1120926.3.peg.369"/>
<evidence type="ECO:0000256" key="4">
    <source>
        <dbReference type="PROSITE-ProRule" id="PRU00473"/>
    </source>
</evidence>
<keyword evidence="3" id="KW-0998">Cell outer membrane</keyword>
<dbReference type="PROSITE" id="PS51257">
    <property type="entry name" value="PROKAR_LIPOPROTEIN"/>
    <property type="match status" value="1"/>
</dbReference>
<dbReference type="EMBL" id="APPN01000045">
    <property type="protein sequence ID" value="ENV35371.1"/>
    <property type="molecule type" value="Genomic_DNA"/>
</dbReference>
<dbReference type="GO" id="GO:0009279">
    <property type="term" value="C:cell outer membrane"/>
    <property type="evidence" value="ECO:0007669"/>
    <property type="project" value="UniProtKB-SubCell"/>
</dbReference>
<proteinExistence type="predicted"/>
<evidence type="ECO:0000256" key="2">
    <source>
        <dbReference type="ARBA" id="ARBA00023136"/>
    </source>
</evidence>
<name>N8YFB8_9GAMM</name>
<accession>N8YFB8</accession>
<dbReference type="Gene3D" id="3.30.1330.60">
    <property type="entry name" value="OmpA-like domain"/>
    <property type="match status" value="1"/>
</dbReference>
<dbReference type="Pfam" id="PF00691">
    <property type="entry name" value="OmpA"/>
    <property type="match status" value="1"/>
</dbReference>
<sequence>MRGVMRNINLFLIGALFICVLSACVTSPEAERVEQKTQNLQKISNELRKGISIFFDSNSSLLRPQNFEVLQVAATLLKSNPKLYLMIEGHTDNSGKESVNQRVSFARANAVKNELSKTYYVNPDQLITKAKGANFPIDSNDTESGRAHNRRTTLILNIR</sequence>
<dbReference type="InterPro" id="IPR050330">
    <property type="entry name" value="Bact_OuterMem_StrucFunc"/>
</dbReference>
<dbReference type="PROSITE" id="PS51123">
    <property type="entry name" value="OMPA_2"/>
    <property type="match status" value="1"/>
</dbReference>
<feature type="domain" description="OmpA-like" evidence="5">
    <location>
        <begin position="42"/>
        <end position="159"/>
    </location>
</feature>
<dbReference type="STRING" id="202952.GCA_000747725_03210"/>
<dbReference type="InterPro" id="IPR036737">
    <property type="entry name" value="OmpA-like_sf"/>
</dbReference>
<evidence type="ECO:0000313" key="7">
    <source>
        <dbReference type="Proteomes" id="UP000013117"/>
    </source>
</evidence>
<reference evidence="6 7" key="1">
    <citation type="submission" date="2013-02" db="EMBL/GenBank/DDBJ databases">
        <title>The Genome Sequence of Acinetobacter gerneri CIP 107464.</title>
        <authorList>
            <consortium name="The Broad Institute Genome Sequencing Platform"/>
            <consortium name="The Broad Institute Genome Sequencing Center for Infectious Disease"/>
            <person name="Cerqueira G."/>
            <person name="Feldgarden M."/>
            <person name="Courvalin P."/>
            <person name="Perichon B."/>
            <person name="Grillot-Courvalin C."/>
            <person name="Clermont D."/>
            <person name="Rocha E."/>
            <person name="Yoon E.-J."/>
            <person name="Nemec A."/>
            <person name="Walker B."/>
            <person name="Young S.K."/>
            <person name="Zeng Q."/>
            <person name="Gargeya S."/>
            <person name="Fitzgerald M."/>
            <person name="Haas B."/>
            <person name="Abouelleil A."/>
            <person name="Alvarado L."/>
            <person name="Arachchi H.M."/>
            <person name="Berlin A.M."/>
            <person name="Chapman S.B."/>
            <person name="Dewar J."/>
            <person name="Goldberg J."/>
            <person name="Griggs A."/>
            <person name="Gujja S."/>
            <person name="Hansen M."/>
            <person name="Howarth C."/>
            <person name="Imamovic A."/>
            <person name="Larimer J."/>
            <person name="McCowan C."/>
            <person name="Murphy C."/>
            <person name="Neiman D."/>
            <person name="Pearson M."/>
            <person name="Priest M."/>
            <person name="Roberts A."/>
            <person name="Saif S."/>
            <person name="Shea T."/>
            <person name="Sisk P."/>
            <person name="Sykes S."/>
            <person name="Wortman J."/>
            <person name="Nusbaum C."/>
            <person name="Birren B."/>
        </authorList>
    </citation>
    <scope>NUCLEOTIDE SEQUENCE [LARGE SCALE GENOMIC DNA]</scope>
    <source>
        <strain evidence="6 7">CIP 107464</strain>
    </source>
</reference>
<evidence type="ECO:0000256" key="3">
    <source>
        <dbReference type="ARBA" id="ARBA00023237"/>
    </source>
</evidence>
<dbReference type="PRINTS" id="PR01021">
    <property type="entry name" value="OMPADOMAIN"/>
</dbReference>
<dbReference type="PANTHER" id="PTHR30329:SF21">
    <property type="entry name" value="LIPOPROTEIN YIAD-RELATED"/>
    <property type="match status" value="1"/>
</dbReference>
<keyword evidence="7" id="KW-1185">Reference proteome</keyword>
<evidence type="ECO:0000259" key="5">
    <source>
        <dbReference type="PROSITE" id="PS51123"/>
    </source>
</evidence>
<dbReference type="Proteomes" id="UP000013117">
    <property type="component" value="Unassembled WGS sequence"/>
</dbReference>
<dbReference type="InterPro" id="IPR006665">
    <property type="entry name" value="OmpA-like"/>
</dbReference>
<evidence type="ECO:0000313" key="6">
    <source>
        <dbReference type="EMBL" id="ENV35371.1"/>
    </source>
</evidence>
<organism evidence="6 7">
    <name type="scientific">Acinetobacter gerneri DSM 14967 = CIP 107464 = MTCC 9824</name>
    <dbReference type="NCBI Taxonomy" id="1120926"/>
    <lineage>
        <taxon>Bacteria</taxon>
        <taxon>Pseudomonadati</taxon>
        <taxon>Pseudomonadota</taxon>
        <taxon>Gammaproteobacteria</taxon>
        <taxon>Moraxellales</taxon>
        <taxon>Moraxellaceae</taxon>
        <taxon>Acinetobacter</taxon>
    </lineage>
</organism>
<dbReference type="AlphaFoldDB" id="N8YFB8"/>
<dbReference type="InterPro" id="IPR006664">
    <property type="entry name" value="OMP_bac"/>
</dbReference>